<evidence type="ECO:0000256" key="1">
    <source>
        <dbReference type="ARBA" id="ARBA00006249"/>
    </source>
</evidence>
<keyword evidence="6 10" id="KW-0378">Hydrolase</keyword>
<evidence type="ECO:0000256" key="6">
    <source>
        <dbReference type="ARBA" id="ARBA00022801"/>
    </source>
</evidence>
<dbReference type="Pfam" id="PF07519">
    <property type="entry name" value="Tannase"/>
    <property type="match status" value="1"/>
</dbReference>
<accession>A0A9Q9DX51</accession>
<evidence type="ECO:0000313" key="12">
    <source>
        <dbReference type="Proteomes" id="UP001056012"/>
    </source>
</evidence>
<dbReference type="InterPro" id="IPR011118">
    <property type="entry name" value="Tannase/feruloyl_esterase"/>
</dbReference>
<keyword evidence="2" id="KW-0719">Serine esterase</keyword>
<evidence type="ECO:0000256" key="7">
    <source>
        <dbReference type="ARBA" id="ARBA00022837"/>
    </source>
</evidence>
<protein>
    <recommendedName>
        <fullName evidence="10">Carboxylic ester hydrolase</fullName>
        <ecNumber evidence="10">3.1.1.-</ecNumber>
    </recommendedName>
</protein>
<comment type="similarity">
    <text evidence="1 10">Belongs to the tannase family.</text>
</comment>
<keyword evidence="3" id="KW-0624">Polysaccharide degradation</keyword>
<reference evidence="11" key="1">
    <citation type="submission" date="2021-12" db="EMBL/GenBank/DDBJ databases">
        <title>Curvularia clavata genome.</title>
        <authorList>
            <person name="Cao Y."/>
        </authorList>
    </citation>
    <scope>NUCLEOTIDE SEQUENCE</scope>
    <source>
        <strain evidence="11">Yc1106</strain>
    </source>
</reference>
<dbReference type="SUPFAM" id="SSF53474">
    <property type="entry name" value="alpha/beta-Hydrolases"/>
    <property type="match status" value="1"/>
</dbReference>
<dbReference type="EC" id="3.1.1.-" evidence="10"/>
<sequence length="587" mass="63772">MSKETTTHPRIKTDLLFDKSANSFRKYSTMRALPNLWVFALGACLLGVLASDIPLECSSLNNSSTTTNGASVVSATYYDVGQKNVSGLVNQIAFCGVSARVKYGRNSSLTFEVWLPDKDYSSRFMAIGNGGQAGDIGYADMMVELNSGLGFAVAGGDAGHSFADNDVGMGGTLGKPGAYQPYLHNEDEIKAWLHDAINLFTPAAKEIINNFYGQEPRYSYFRGCSAGGAQGFSLAEFYPDQFDGIIAGCPANWFTRLMLGFLWNQKQFNTTETSIPESTLEFMQNSVIKECDLIDGVNDNLVENPLACTFNISSWACPEDGTPANGTCLEPAQISAVKAVYQGPVRSDLTNASLYPGLSLASEAGWFLPSVSGALSNAFSIPLLQNTLFNDLSYDPATFDWSSQVDLLDEKLGPLINSINTNLSSFRNNGGKMILYAGWADPNIAPMWSIQHAEAVTRGTLGKETSIADNDFMKLVMIPGGGHCGSNIAKYPHVPANYDVSTAIVEWVEKKNGLKEGIKSWGPTNGQNRTRKLCTWPLVAKLKEGEDLDNWESYSTSIIEGPQATIARKSETLDESTRGVIKERERV</sequence>
<evidence type="ECO:0000256" key="5">
    <source>
        <dbReference type="ARBA" id="ARBA00022729"/>
    </source>
</evidence>
<keyword evidence="3" id="KW-0119">Carbohydrate metabolism</keyword>
<keyword evidence="4" id="KW-0479">Metal-binding</keyword>
<evidence type="ECO:0000256" key="8">
    <source>
        <dbReference type="ARBA" id="ARBA00023157"/>
    </source>
</evidence>
<keyword evidence="3" id="KW-0858">Xylan degradation</keyword>
<keyword evidence="7" id="KW-0106">Calcium</keyword>
<dbReference type="GO" id="GO:0046872">
    <property type="term" value="F:metal ion binding"/>
    <property type="evidence" value="ECO:0007669"/>
    <property type="project" value="UniProtKB-KW"/>
</dbReference>
<dbReference type="VEuPathDB" id="FungiDB:yc1106_09841"/>
<dbReference type="PANTHER" id="PTHR33938">
    <property type="entry name" value="FERULOYL ESTERASE B-RELATED"/>
    <property type="match status" value="1"/>
</dbReference>
<dbReference type="InterPro" id="IPR029058">
    <property type="entry name" value="AB_hydrolase_fold"/>
</dbReference>
<keyword evidence="8" id="KW-1015">Disulfide bond</keyword>
<organism evidence="11 12">
    <name type="scientific">Curvularia clavata</name>
    <dbReference type="NCBI Taxonomy" id="95742"/>
    <lineage>
        <taxon>Eukaryota</taxon>
        <taxon>Fungi</taxon>
        <taxon>Dikarya</taxon>
        <taxon>Ascomycota</taxon>
        <taxon>Pezizomycotina</taxon>
        <taxon>Dothideomycetes</taxon>
        <taxon>Pleosporomycetidae</taxon>
        <taxon>Pleosporales</taxon>
        <taxon>Pleosporineae</taxon>
        <taxon>Pleosporaceae</taxon>
        <taxon>Curvularia</taxon>
    </lineage>
</organism>
<evidence type="ECO:0000256" key="3">
    <source>
        <dbReference type="ARBA" id="ARBA00022651"/>
    </source>
</evidence>
<dbReference type="AlphaFoldDB" id="A0A9Q9DX51"/>
<dbReference type="PANTHER" id="PTHR33938:SF15">
    <property type="entry name" value="FERULOYL ESTERASE B-RELATED"/>
    <property type="match status" value="1"/>
</dbReference>
<name>A0A9Q9DX51_CURCL</name>
<evidence type="ECO:0000313" key="11">
    <source>
        <dbReference type="EMBL" id="USP82567.1"/>
    </source>
</evidence>
<evidence type="ECO:0000256" key="2">
    <source>
        <dbReference type="ARBA" id="ARBA00022487"/>
    </source>
</evidence>
<dbReference type="EMBL" id="CP089281">
    <property type="protein sequence ID" value="USP82567.1"/>
    <property type="molecule type" value="Genomic_DNA"/>
</dbReference>
<dbReference type="GO" id="GO:0030600">
    <property type="term" value="F:feruloyl esterase activity"/>
    <property type="evidence" value="ECO:0007669"/>
    <property type="project" value="UniProtKB-EC"/>
</dbReference>
<keyword evidence="12" id="KW-1185">Reference proteome</keyword>
<evidence type="ECO:0000256" key="9">
    <source>
        <dbReference type="ARBA" id="ARBA00034075"/>
    </source>
</evidence>
<dbReference type="Proteomes" id="UP001056012">
    <property type="component" value="Chromosome 8"/>
</dbReference>
<dbReference type="OrthoDB" id="3039123at2759"/>
<dbReference type="GO" id="GO:0045493">
    <property type="term" value="P:xylan catabolic process"/>
    <property type="evidence" value="ECO:0007669"/>
    <property type="project" value="UniProtKB-KW"/>
</dbReference>
<proteinExistence type="inferred from homology"/>
<keyword evidence="5" id="KW-0732">Signal</keyword>
<evidence type="ECO:0000256" key="4">
    <source>
        <dbReference type="ARBA" id="ARBA00022723"/>
    </source>
</evidence>
<evidence type="ECO:0000256" key="10">
    <source>
        <dbReference type="RuleBase" id="RU361238"/>
    </source>
</evidence>
<dbReference type="Gene3D" id="3.40.50.1820">
    <property type="entry name" value="alpha/beta hydrolase"/>
    <property type="match status" value="1"/>
</dbReference>
<gene>
    <name evidence="11" type="ORF">yc1106_09841</name>
</gene>
<comment type="catalytic activity">
    <reaction evidence="9">
        <text>feruloyl-polysaccharide + H2O = ferulate + polysaccharide.</text>
        <dbReference type="EC" id="3.1.1.73"/>
    </reaction>
</comment>